<dbReference type="Pfam" id="PF00171">
    <property type="entry name" value="Aldedh"/>
    <property type="match status" value="1"/>
</dbReference>
<feature type="active site" evidence="2">
    <location>
        <position position="249"/>
    </location>
</feature>
<reference evidence="5 6" key="1">
    <citation type="submission" date="2024-10" db="EMBL/GenBank/DDBJ databases">
        <authorList>
            <person name="Topkara A.R."/>
            <person name="Saygin H."/>
        </authorList>
    </citation>
    <scope>NUCLEOTIDE SEQUENCE [LARGE SCALE GENOMIC DNA]</scope>
    <source>
        <strain evidence="5 6">M3C6</strain>
    </source>
</reference>
<name>A0ABW7AD45_9ACTN</name>
<dbReference type="InterPro" id="IPR016161">
    <property type="entry name" value="Ald_DH/histidinol_DH"/>
</dbReference>
<evidence type="ECO:0000256" key="1">
    <source>
        <dbReference type="ARBA" id="ARBA00023002"/>
    </source>
</evidence>
<dbReference type="Proteomes" id="UP001603978">
    <property type="component" value="Unassembled WGS sequence"/>
</dbReference>
<dbReference type="RefSeq" id="WP_393167140.1">
    <property type="nucleotide sequence ID" value="NZ_JBICRM010000010.1"/>
</dbReference>
<protein>
    <submittedName>
        <fullName evidence="5">Aldehyde dehydrogenase family protein</fullName>
    </submittedName>
</protein>
<evidence type="ECO:0000313" key="5">
    <source>
        <dbReference type="EMBL" id="MFG1705276.1"/>
    </source>
</evidence>
<sequence length="482" mass="50423">MKQHADRPWHVLLGGAPLPVAARYAVEDPATGARLAEVPDCAPEEVDRVVRAAAEAQRAWAGRPPRERAGKVREFAALLRANAEELAALDAVDAGFPLAVMRADVAAAATIVEIMADHALGLGGQTYPLSGDLHYSVREPYGVVARIVPFNHPLFFAASKSAAPLVAGNAVVVKAPDQTPLSALRMAELAAEVFGPDLCAVVTGRGAVTGQALVRHPLIRRIGFIGAPATGRLVQRQAAESGVKYVSLELGGKNALIVMPDADLARAAAGAVSGMNFTATAGQSCGSTSRLLLHESVAEEVLGKVVDQVRAIRVGHPLAEGTQMGPLIDRRQYDKSLTAISAATTAGATVLTGGGRPEGVGADGYYVAPTVLGDLAPDNPAAVEEIFGPVLSVLTFRDEAEAVEIANRSEYGLTASVWTGDVTRAHRMAARLQAGYVWVNGSSRHYWGLPFGGVKGSGVDREESLDELLSYTETKAVTVVLD</sequence>
<gene>
    <name evidence="5" type="ORF">ACFLIM_18980</name>
</gene>
<dbReference type="Gene3D" id="3.40.605.10">
    <property type="entry name" value="Aldehyde Dehydrogenase, Chain A, domain 1"/>
    <property type="match status" value="1"/>
</dbReference>
<dbReference type="Gene3D" id="3.40.309.10">
    <property type="entry name" value="Aldehyde Dehydrogenase, Chain A, domain 2"/>
    <property type="match status" value="1"/>
</dbReference>
<accession>A0ABW7AD45</accession>
<dbReference type="PROSITE" id="PS00687">
    <property type="entry name" value="ALDEHYDE_DEHYDR_GLU"/>
    <property type="match status" value="1"/>
</dbReference>
<evidence type="ECO:0000259" key="4">
    <source>
        <dbReference type="Pfam" id="PF00171"/>
    </source>
</evidence>
<keyword evidence="6" id="KW-1185">Reference proteome</keyword>
<dbReference type="InterPro" id="IPR015590">
    <property type="entry name" value="Aldehyde_DH_dom"/>
</dbReference>
<comment type="caution">
    <text evidence="5">The sequence shown here is derived from an EMBL/GenBank/DDBJ whole genome shotgun (WGS) entry which is preliminary data.</text>
</comment>
<dbReference type="InterPro" id="IPR016162">
    <property type="entry name" value="Ald_DH_N"/>
</dbReference>
<evidence type="ECO:0000256" key="2">
    <source>
        <dbReference type="PROSITE-ProRule" id="PRU10007"/>
    </source>
</evidence>
<organism evidence="5 6">
    <name type="scientific">Nonomuraea marmarensis</name>
    <dbReference type="NCBI Taxonomy" id="3351344"/>
    <lineage>
        <taxon>Bacteria</taxon>
        <taxon>Bacillati</taxon>
        <taxon>Actinomycetota</taxon>
        <taxon>Actinomycetes</taxon>
        <taxon>Streptosporangiales</taxon>
        <taxon>Streptosporangiaceae</taxon>
        <taxon>Nonomuraea</taxon>
    </lineage>
</organism>
<proteinExistence type="inferred from homology"/>
<dbReference type="EMBL" id="JBICRM010000010">
    <property type="protein sequence ID" value="MFG1705276.1"/>
    <property type="molecule type" value="Genomic_DNA"/>
</dbReference>
<evidence type="ECO:0000256" key="3">
    <source>
        <dbReference type="RuleBase" id="RU003345"/>
    </source>
</evidence>
<dbReference type="PANTHER" id="PTHR11699">
    <property type="entry name" value="ALDEHYDE DEHYDROGENASE-RELATED"/>
    <property type="match status" value="1"/>
</dbReference>
<keyword evidence="1 3" id="KW-0560">Oxidoreductase</keyword>
<dbReference type="InterPro" id="IPR029510">
    <property type="entry name" value="Ald_DH_CS_GLU"/>
</dbReference>
<feature type="domain" description="Aldehyde dehydrogenase" evidence="4">
    <location>
        <begin position="23"/>
        <end position="477"/>
    </location>
</feature>
<evidence type="ECO:0000313" key="6">
    <source>
        <dbReference type="Proteomes" id="UP001603978"/>
    </source>
</evidence>
<dbReference type="InterPro" id="IPR016163">
    <property type="entry name" value="Ald_DH_C"/>
</dbReference>
<comment type="similarity">
    <text evidence="3">Belongs to the aldehyde dehydrogenase family.</text>
</comment>
<dbReference type="SUPFAM" id="SSF53720">
    <property type="entry name" value="ALDH-like"/>
    <property type="match status" value="1"/>
</dbReference>